<accession>A0AAV2Q8C0</accession>
<dbReference type="Pfam" id="PF00155">
    <property type="entry name" value="Aminotran_1_2"/>
    <property type="match status" value="1"/>
</dbReference>
<organism evidence="3 4">
    <name type="scientific">Meganyctiphanes norvegica</name>
    <name type="common">Northern krill</name>
    <name type="synonym">Thysanopoda norvegica</name>
    <dbReference type="NCBI Taxonomy" id="48144"/>
    <lineage>
        <taxon>Eukaryota</taxon>
        <taxon>Metazoa</taxon>
        <taxon>Ecdysozoa</taxon>
        <taxon>Arthropoda</taxon>
        <taxon>Crustacea</taxon>
        <taxon>Multicrustacea</taxon>
        <taxon>Malacostraca</taxon>
        <taxon>Eumalacostraca</taxon>
        <taxon>Eucarida</taxon>
        <taxon>Euphausiacea</taxon>
        <taxon>Euphausiidae</taxon>
        <taxon>Meganyctiphanes</taxon>
    </lineage>
</organism>
<feature type="non-terminal residue" evidence="3">
    <location>
        <position position="1"/>
    </location>
</feature>
<dbReference type="CDD" id="cd00609">
    <property type="entry name" value="AAT_like"/>
    <property type="match status" value="1"/>
</dbReference>
<evidence type="ECO:0000259" key="2">
    <source>
        <dbReference type="Pfam" id="PF00155"/>
    </source>
</evidence>
<dbReference type="InterPro" id="IPR015422">
    <property type="entry name" value="PyrdxlP-dep_Trfase_small"/>
</dbReference>
<dbReference type="GO" id="GO:0030170">
    <property type="term" value="F:pyridoxal phosphate binding"/>
    <property type="evidence" value="ECO:0007669"/>
    <property type="project" value="InterPro"/>
</dbReference>
<keyword evidence="4" id="KW-1185">Reference proteome</keyword>
<dbReference type="EMBL" id="CAXKWB010004795">
    <property type="protein sequence ID" value="CAL4075496.1"/>
    <property type="molecule type" value="Genomic_DNA"/>
</dbReference>
<sequence length="426" mass="48043">EHVFGSQVVLAELSWNSDSCCVCRRQGHLRKDIRKTLSLLVKTFTFPMQKSTDQELAILSTRGSFTTNFYDFLCSYMSLCAQNPFSPEHNEKGIINMGTAVNRLMEKELTERLNKDDILKYNSSFQHYYDFSGSEELRNAVAGFFTRHLCPENPVDSNNLVVMNGVTSCLDSLAHTLCDPGDVIITPTPVYGRIFTDFSDRSGVTVMPLHLSEKPNSDGISFFLDHTMLESRIQEVKSKGQSVRAFILLHPHNPLGDVYSHEHIRKLMHVCARYQIHFISDEIYALSVFAEGTKHSSVLAMKDIPDPQRTHVLWGFSKTFSIMCNSVGGNPLMQVILITCIRDIPPTILPSLGDAAHNIMNIRGILPTILPALGGCHPQYYLHHKEADLSKTYNKCYTSFLGVIGKLRKTEYTLFMVVFLKSFVTS</sequence>
<name>A0AAV2Q8C0_MEGNR</name>
<dbReference type="Proteomes" id="UP001497623">
    <property type="component" value="Unassembled WGS sequence"/>
</dbReference>
<comment type="caution">
    <text evidence="3">The sequence shown here is derived from an EMBL/GenBank/DDBJ whole genome shotgun (WGS) entry which is preliminary data.</text>
</comment>
<dbReference type="PANTHER" id="PTHR43795">
    <property type="entry name" value="BIFUNCTIONAL ASPARTATE AMINOTRANSFERASE AND GLUTAMATE/ASPARTATE-PREPHENATE AMINOTRANSFERASE-RELATED"/>
    <property type="match status" value="1"/>
</dbReference>
<dbReference type="InterPro" id="IPR050478">
    <property type="entry name" value="Ethylene_sulfur-biosynth"/>
</dbReference>
<dbReference type="InterPro" id="IPR015421">
    <property type="entry name" value="PyrdxlP-dep_Trfase_major"/>
</dbReference>
<dbReference type="Gene3D" id="3.40.640.10">
    <property type="entry name" value="Type I PLP-dependent aspartate aminotransferase-like (Major domain)"/>
    <property type="match status" value="1"/>
</dbReference>
<dbReference type="SUPFAM" id="SSF53383">
    <property type="entry name" value="PLP-dependent transferases"/>
    <property type="match status" value="1"/>
</dbReference>
<keyword evidence="1" id="KW-0663">Pyridoxal phosphate</keyword>
<dbReference type="AlphaFoldDB" id="A0AAV2Q8C0"/>
<dbReference type="GO" id="GO:0006520">
    <property type="term" value="P:amino acid metabolic process"/>
    <property type="evidence" value="ECO:0007669"/>
    <property type="project" value="TreeGrafter"/>
</dbReference>
<dbReference type="Gene3D" id="3.90.1150.10">
    <property type="entry name" value="Aspartate Aminotransferase, domain 1"/>
    <property type="match status" value="1"/>
</dbReference>
<proteinExistence type="predicted"/>
<dbReference type="InterPro" id="IPR015424">
    <property type="entry name" value="PyrdxlP-dep_Trfase"/>
</dbReference>
<feature type="non-terminal residue" evidence="3">
    <location>
        <position position="426"/>
    </location>
</feature>
<evidence type="ECO:0000256" key="1">
    <source>
        <dbReference type="ARBA" id="ARBA00022898"/>
    </source>
</evidence>
<evidence type="ECO:0000313" key="3">
    <source>
        <dbReference type="EMBL" id="CAL4075496.1"/>
    </source>
</evidence>
<feature type="domain" description="Aminotransferase class I/classII large" evidence="2">
    <location>
        <begin position="94"/>
        <end position="323"/>
    </location>
</feature>
<dbReference type="PANTHER" id="PTHR43795:SF39">
    <property type="entry name" value="AMINOTRANSFERASE CLASS I_CLASSII DOMAIN-CONTAINING PROTEIN"/>
    <property type="match status" value="1"/>
</dbReference>
<dbReference type="GO" id="GO:0008483">
    <property type="term" value="F:transaminase activity"/>
    <property type="evidence" value="ECO:0007669"/>
    <property type="project" value="TreeGrafter"/>
</dbReference>
<reference evidence="3 4" key="1">
    <citation type="submission" date="2024-05" db="EMBL/GenBank/DDBJ databases">
        <authorList>
            <person name="Wallberg A."/>
        </authorList>
    </citation>
    <scope>NUCLEOTIDE SEQUENCE [LARGE SCALE GENOMIC DNA]</scope>
</reference>
<protein>
    <recommendedName>
        <fullName evidence="2">Aminotransferase class I/classII large domain-containing protein</fullName>
    </recommendedName>
</protein>
<gene>
    <name evidence="3" type="ORF">MNOR_LOCUS9789</name>
</gene>
<dbReference type="PRINTS" id="PR00753">
    <property type="entry name" value="ACCSYNTHASE"/>
</dbReference>
<dbReference type="InterPro" id="IPR004839">
    <property type="entry name" value="Aminotransferase_I/II_large"/>
</dbReference>
<evidence type="ECO:0000313" key="4">
    <source>
        <dbReference type="Proteomes" id="UP001497623"/>
    </source>
</evidence>